<evidence type="ECO:0000313" key="3">
    <source>
        <dbReference type="EMBL" id="BAN48606.1"/>
    </source>
</evidence>
<dbReference type="eggNOG" id="ENOG502Z81W">
    <property type="taxonomic scope" value="Bacteria"/>
</dbReference>
<feature type="domain" description="Replication-associated protein G2P N-terminal" evidence="1">
    <location>
        <begin position="3"/>
        <end position="250"/>
    </location>
</feature>
<name>S6ARQ6_METRE</name>
<dbReference type="AlphaFoldDB" id="S6ARQ6"/>
<dbReference type="InterPro" id="IPR022686">
    <property type="entry name" value="G2P_N"/>
</dbReference>
<evidence type="ECO:0000259" key="2">
    <source>
        <dbReference type="Pfam" id="PF05155"/>
    </source>
</evidence>
<dbReference type="Pfam" id="PF05144">
    <property type="entry name" value="Phage_CRI"/>
    <property type="match status" value="1"/>
</dbReference>
<gene>
    <name evidence="3" type="ORF">PCA10_28740</name>
    <name evidence="4" type="ORF">PCA10_28860</name>
    <name evidence="5" type="ORF">PCA10_28980</name>
</gene>
<evidence type="ECO:0000313" key="4">
    <source>
        <dbReference type="EMBL" id="BAN48618.1"/>
    </source>
</evidence>
<dbReference type="Proteomes" id="UP000015503">
    <property type="component" value="Chromosome"/>
</dbReference>
<dbReference type="PATRIC" id="fig|1245471.3.peg.2908"/>
<reference evidence="4 6" key="1">
    <citation type="journal article" date="2013" name="Genome Announc.">
        <title>Complete Genome Sequence of the Carbazole Degrader Pseudomonas resinovorans Strain CA10 (NBRC 106553).</title>
        <authorList>
            <person name="Shintani M."/>
            <person name="Hosoyama A."/>
            <person name="Ohji S."/>
            <person name="Tsuchikane K."/>
            <person name="Takarada H."/>
            <person name="Yamazoe A."/>
            <person name="Fujita N."/>
            <person name="Nojiri H."/>
        </authorList>
    </citation>
    <scope>NUCLEOTIDE SEQUENCE [LARGE SCALE GENOMIC DNA]</scope>
    <source>
        <strain evidence="4 6">NBRC 106553</strain>
    </source>
</reference>
<dbReference type="Pfam" id="PF05155">
    <property type="entry name" value="G2P_X_C"/>
    <property type="match status" value="1"/>
</dbReference>
<protein>
    <submittedName>
        <fullName evidence="4">Uncharacterized protein</fullName>
    </submittedName>
</protein>
<dbReference type="RefSeq" id="WP_016492798.1">
    <property type="nucleotide sequence ID" value="NC_021499.1"/>
</dbReference>
<dbReference type="HOGENOM" id="CLU_065763_0_0_6"/>
<dbReference type="GO" id="GO:0006260">
    <property type="term" value="P:DNA replication"/>
    <property type="evidence" value="ECO:0007669"/>
    <property type="project" value="InterPro"/>
</dbReference>
<dbReference type="InterPro" id="IPR022688">
    <property type="entry name" value="G2P_C"/>
</dbReference>
<dbReference type="EMBL" id="AP013068">
    <property type="protein sequence ID" value="BAN48630.1"/>
    <property type="molecule type" value="Genomic_DNA"/>
</dbReference>
<dbReference type="KEGG" id="pre:PCA10_28980"/>
<dbReference type="EMBL" id="AP013068">
    <property type="protein sequence ID" value="BAN48618.1"/>
    <property type="molecule type" value="Genomic_DNA"/>
</dbReference>
<dbReference type="KEGG" id="pre:PCA10_28740"/>
<keyword evidence="6" id="KW-1185">Reference proteome</keyword>
<dbReference type="STRING" id="1245471.PCA10_28740"/>
<evidence type="ECO:0000313" key="5">
    <source>
        <dbReference type="EMBL" id="BAN48630.1"/>
    </source>
</evidence>
<proteinExistence type="predicted"/>
<feature type="domain" description="Replication-associated protein G2P C-terminal" evidence="2">
    <location>
        <begin position="287"/>
        <end position="370"/>
    </location>
</feature>
<dbReference type="KEGG" id="pre:PCA10_28860"/>
<evidence type="ECO:0000259" key="1">
    <source>
        <dbReference type="Pfam" id="PF05144"/>
    </source>
</evidence>
<dbReference type="EMBL" id="AP013068">
    <property type="protein sequence ID" value="BAN48606.1"/>
    <property type="molecule type" value="Genomic_DNA"/>
</dbReference>
<sequence length="379" mass="42807">MFIDWLSVTQEHNHDLPVVCDVFTLTIDANTHEVLSTRQPWFKHEGSYSTSISISVQGRKVRVEGNPSKIDRLDNLFGYETIEQCIAVYNRLLAEYGLPPFTRCTQVSLRDGASGARAGDWVSDGCTVERIDLTTNVAVGEGNVLAYLRGLSTQRIGHSVGYLFPNGRTVDWTAGGKRKGGVRLQYRKAYDKGFEMAEHARPRILRMFGEQSPELAYIDQLISYCNQHGVVRQEQELKQEFLAREGLRYWGLFNESRLRTIHDEFLAVDNKLKVTAMDLVTISGQLLAEGIVTSTYAANMTAMVAINWSNGQPFDKDNRSLQKHRARLRQIGIDIANPCDTSRFTPVIVRQAREVTKVYDLPIPAWYRRPAGHLQLVAA</sequence>
<evidence type="ECO:0000313" key="6">
    <source>
        <dbReference type="Proteomes" id="UP000015503"/>
    </source>
</evidence>
<accession>S6ARQ6</accession>
<organism evidence="4 6">
    <name type="scientific">Metapseudomonas resinovorans NBRC 106553</name>
    <dbReference type="NCBI Taxonomy" id="1245471"/>
    <lineage>
        <taxon>Bacteria</taxon>
        <taxon>Pseudomonadati</taxon>
        <taxon>Pseudomonadota</taxon>
        <taxon>Gammaproteobacteria</taxon>
        <taxon>Pseudomonadales</taxon>
        <taxon>Pseudomonadaceae</taxon>
        <taxon>Metapseudomonas</taxon>
    </lineage>
</organism>